<evidence type="ECO:0000259" key="7">
    <source>
        <dbReference type="Pfam" id="PF00482"/>
    </source>
</evidence>
<dbReference type="PANTHER" id="PTHR35007">
    <property type="entry name" value="INTEGRAL MEMBRANE PROTEIN-RELATED"/>
    <property type="match status" value="1"/>
</dbReference>
<evidence type="ECO:0000256" key="2">
    <source>
        <dbReference type="ARBA" id="ARBA00022475"/>
    </source>
</evidence>
<feature type="transmembrane region" description="Helical" evidence="6">
    <location>
        <begin position="234"/>
        <end position="252"/>
    </location>
</feature>
<dbReference type="AlphaFoldDB" id="A0A233RBY2"/>
<evidence type="ECO:0000256" key="6">
    <source>
        <dbReference type="SAM" id="Phobius"/>
    </source>
</evidence>
<dbReference type="Pfam" id="PF00482">
    <property type="entry name" value="T2SSF"/>
    <property type="match status" value="1"/>
</dbReference>
<keyword evidence="3 6" id="KW-0812">Transmembrane</keyword>
<evidence type="ECO:0000313" key="9">
    <source>
        <dbReference type="Proteomes" id="UP000242757"/>
    </source>
</evidence>
<protein>
    <recommendedName>
        <fullName evidence="7">Type II secretion system protein GspF domain-containing protein</fullName>
    </recommendedName>
</protein>
<feature type="transmembrane region" description="Helical" evidence="6">
    <location>
        <begin position="67"/>
        <end position="87"/>
    </location>
</feature>
<organism evidence="8 9">
    <name type="scientific">Oceanimonas doudoroffii</name>
    <dbReference type="NCBI Taxonomy" id="84158"/>
    <lineage>
        <taxon>Bacteria</taxon>
        <taxon>Pseudomonadati</taxon>
        <taxon>Pseudomonadota</taxon>
        <taxon>Gammaproteobacteria</taxon>
        <taxon>Aeromonadales</taxon>
        <taxon>Aeromonadaceae</taxon>
        <taxon>Oceanimonas</taxon>
    </lineage>
</organism>
<comment type="subcellular location">
    <subcellularLocation>
        <location evidence="1">Cell membrane</location>
        <topology evidence="1">Multi-pass membrane protein</topology>
    </subcellularLocation>
</comment>
<proteinExistence type="predicted"/>
<name>A0A233RBY2_9GAMM</name>
<comment type="caution">
    <text evidence="8">The sequence shown here is derived from an EMBL/GenBank/DDBJ whole genome shotgun (WGS) entry which is preliminary data.</text>
</comment>
<evidence type="ECO:0000256" key="4">
    <source>
        <dbReference type="ARBA" id="ARBA00022989"/>
    </source>
</evidence>
<keyword evidence="4 6" id="KW-1133">Transmembrane helix</keyword>
<dbReference type="InterPro" id="IPR042094">
    <property type="entry name" value="T2SS_GspF_sf"/>
</dbReference>
<keyword evidence="9" id="KW-1185">Reference proteome</keyword>
<dbReference type="Proteomes" id="UP000242757">
    <property type="component" value="Unassembled WGS sequence"/>
</dbReference>
<evidence type="ECO:0000256" key="3">
    <source>
        <dbReference type="ARBA" id="ARBA00022692"/>
    </source>
</evidence>
<reference evidence="8 9" key="1">
    <citation type="submission" date="2017-08" db="EMBL/GenBank/DDBJ databases">
        <title>A Genome Sequence of Oceanimonas doudoroffii ATCC 27123T.</title>
        <authorList>
            <person name="Brennan M.A."/>
            <person name="Maclea K.S."/>
            <person name="Mcclelland W.D."/>
            <person name="Trachtenberg A.M."/>
        </authorList>
    </citation>
    <scope>NUCLEOTIDE SEQUENCE [LARGE SCALE GENOMIC DNA]</scope>
    <source>
        <strain evidence="8 9">ATCC 27123</strain>
    </source>
</reference>
<dbReference type="PANTHER" id="PTHR35007:SF1">
    <property type="entry name" value="PILUS ASSEMBLY PROTEIN"/>
    <property type="match status" value="1"/>
</dbReference>
<sequence length="292" mass="32171">MIMNAPILFGLLALMLFLLSWWLVVKGTRKLRSESVAGRLGRQVNVRRTPGRIEKIMIKSGFDTGSVGLLWPSVTFAGCLLGVYALAGGLGALMVGGALLLVVRVFLGVRLRRRIRKMVMQLPAFLDHIVRSLKAGRTLPDAFELAISAAPNPLKAALGRSQRFIERGVSLEEAMGDMAAIYNIKELHLLAMAVRVNQKYGGNALEMLGNLIGIIHERDKAGRHLKAMTGETRVSALVLGILPVSLAAYVFISSPDFFMELWQDPSGKFILLISFMFQLLGSLLLWRMLRSI</sequence>
<feature type="transmembrane region" description="Helical" evidence="6">
    <location>
        <begin position="93"/>
        <end position="111"/>
    </location>
</feature>
<evidence type="ECO:0000256" key="1">
    <source>
        <dbReference type="ARBA" id="ARBA00004651"/>
    </source>
</evidence>
<feature type="transmembrane region" description="Helical" evidence="6">
    <location>
        <begin position="6"/>
        <end position="25"/>
    </location>
</feature>
<dbReference type="EMBL" id="NBIM01000007">
    <property type="protein sequence ID" value="OXY80881.1"/>
    <property type="molecule type" value="Genomic_DNA"/>
</dbReference>
<feature type="domain" description="Type II secretion system protein GspF" evidence="7">
    <location>
        <begin position="125"/>
        <end position="250"/>
    </location>
</feature>
<keyword evidence="2" id="KW-1003">Cell membrane</keyword>
<dbReference type="Gene3D" id="1.20.81.30">
    <property type="entry name" value="Type II secretion system (T2SS), domain F"/>
    <property type="match status" value="1"/>
</dbReference>
<gene>
    <name evidence="8" type="ORF">B6S08_15775</name>
</gene>
<evidence type="ECO:0000313" key="8">
    <source>
        <dbReference type="EMBL" id="OXY80881.1"/>
    </source>
</evidence>
<dbReference type="OrthoDB" id="597333at2"/>
<feature type="transmembrane region" description="Helical" evidence="6">
    <location>
        <begin position="267"/>
        <end position="286"/>
    </location>
</feature>
<accession>A0A233RBY2</accession>
<keyword evidence="5 6" id="KW-0472">Membrane</keyword>
<dbReference type="GO" id="GO:0005886">
    <property type="term" value="C:plasma membrane"/>
    <property type="evidence" value="ECO:0007669"/>
    <property type="project" value="UniProtKB-SubCell"/>
</dbReference>
<dbReference type="InterPro" id="IPR018076">
    <property type="entry name" value="T2SS_GspF_dom"/>
</dbReference>
<evidence type="ECO:0000256" key="5">
    <source>
        <dbReference type="ARBA" id="ARBA00023136"/>
    </source>
</evidence>